<dbReference type="AlphaFoldDB" id="A0A8J9VYZ2"/>
<gene>
    <name evidence="2" type="primary">Hypp263</name>
    <name evidence="2" type="ORF">BLAG_LOCUS936</name>
</gene>
<keyword evidence="3" id="KW-1185">Reference proteome</keyword>
<dbReference type="PANTHER" id="PTHR21562:SF67">
    <property type="entry name" value="PECTIN ACETYLESTERASE"/>
    <property type="match status" value="1"/>
</dbReference>
<protein>
    <submittedName>
        <fullName evidence="2">Hypp263 protein</fullName>
    </submittedName>
</protein>
<dbReference type="EMBL" id="OV696686">
    <property type="protein sequence ID" value="CAH1229938.1"/>
    <property type="molecule type" value="Genomic_DNA"/>
</dbReference>
<evidence type="ECO:0000256" key="1">
    <source>
        <dbReference type="ARBA" id="ARBA00010213"/>
    </source>
</evidence>
<reference evidence="2" key="1">
    <citation type="submission" date="2022-01" db="EMBL/GenBank/DDBJ databases">
        <authorList>
            <person name="Braso-Vives M."/>
        </authorList>
    </citation>
    <scope>NUCLEOTIDE SEQUENCE</scope>
</reference>
<name>A0A8J9VYZ2_BRALA</name>
<dbReference type="GO" id="GO:0016787">
    <property type="term" value="F:hydrolase activity"/>
    <property type="evidence" value="ECO:0007669"/>
    <property type="project" value="InterPro"/>
</dbReference>
<organism evidence="2 3">
    <name type="scientific">Branchiostoma lanceolatum</name>
    <name type="common">Common lancelet</name>
    <name type="synonym">Amphioxus lanceolatum</name>
    <dbReference type="NCBI Taxonomy" id="7740"/>
    <lineage>
        <taxon>Eukaryota</taxon>
        <taxon>Metazoa</taxon>
        <taxon>Chordata</taxon>
        <taxon>Cephalochordata</taxon>
        <taxon>Leptocardii</taxon>
        <taxon>Amphioxiformes</taxon>
        <taxon>Branchiostomatidae</taxon>
        <taxon>Branchiostoma</taxon>
    </lineage>
</organism>
<accession>A0A8J9VYZ2</accession>
<dbReference type="Pfam" id="PF03283">
    <property type="entry name" value="PAE"/>
    <property type="match status" value="1"/>
</dbReference>
<evidence type="ECO:0000313" key="2">
    <source>
        <dbReference type="EMBL" id="CAH1229938.1"/>
    </source>
</evidence>
<comment type="similarity">
    <text evidence="1">Belongs to the pectinacetylesterase family. Notum subfamily.</text>
</comment>
<dbReference type="InterPro" id="IPR004963">
    <property type="entry name" value="PAE/NOTUM"/>
</dbReference>
<dbReference type="OrthoDB" id="2015280at2759"/>
<sequence>MYDLALHLPRAPPSGSHGNVTIWSEPTPLFILNYLYDKVALKDIVRTTCRPDQCQGKDLAAVQNYRTSLLQVAKSELREKDGAFLMTCFAHGLDNDLSWTQFTVNNRTVRQAVGDWYFGRTSDNVNVDTGPEINPTCKRQLSDDTEITQSLWD</sequence>
<dbReference type="Proteomes" id="UP000838412">
    <property type="component" value="Chromosome 1"/>
</dbReference>
<proteinExistence type="inferred from homology"/>
<evidence type="ECO:0000313" key="3">
    <source>
        <dbReference type="Proteomes" id="UP000838412"/>
    </source>
</evidence>
<dbReference type="PANTHER" id="PTHR21562">
    <property type="entry name" value="NOTUM-RELATED"/>
    <property type="match status" value="1"/>
</dbReference>